<accession>D3PWM8</accession>
<proteinExistence type="predicted"/>
<dbReference type="STRING" id="446470.Snas_3590"/>
<evidence type="ECO:0000313" key="2">
    <source>
        <dbReference type="EMBL" id="ADD43250.1"/>
    </source>
</evidence>
<dbReference type="HOGENOM" id="CLU_3189275_0_0_11"/>
<evidence type="ECO:0000256" key="1">
    <source>
        <dbReference type="SAM" id="Phobius"/>
    </source>
</evidence>
<keyword evidence="3" id="KW-1185">Reference proteome</keyword>
<feature type="transmembrane region" description="Helical" evidence="1">
    <location>
        <begin position="16"/>
        <end position="36"/>
    </location>
</feature>
<reference evidence="2 3" key="1">
    <citation type="journal article" date="2009" name="Stand. Genomic Sci.">
        <title>Complete genome sequence of Stackebrandtia nassauensis type strain (LLR-40K-21).</title>
        <authorList>
            <person name="Munk C."/>
            <person name="Lapidus A."/>
            <person name="Copeland A."/>
            <person name="Jando M."/>
            <person name="Mayilraj S."/>
            <person name="Glavina Del Rio T."/>
            <person name="Nolan M."/>
            <person name="Chen F."/>
            <person name="Lucas S."/>
            <person name="Tice H."/>
            <person name="Cheng J.F."/>
            <person name="Han C."/>
            <person name="Detter J.C."/>
            <person name="Bruce D."/>
            <person name="Goodwin L."/>
            <person name="Chain P."/>
            <person name="Pitluck S."/>
            <person name="Goker M."/>
            <person name="Ovchinikova G."/>
            <person name="Pati A."/>
            <person name="Ivanova N."/>
            <person name="Mavromatis K."/>
            <person name="Chen A."/>
            <person name="Palaniappan K."/>
            <person name="Land M."/>
            <person name="Hauser L."/>
            <person name="Chang Y.J."/>
            <person name="Jeffries C.D."/>
            <person name="Bristow J."/>
            <person name="Eisen J.A."/>
            <person name="Markowitz V."/>
            <person name="Hugenholtz P."/>
            <person name="Kyrpides N.C."/>
            <person name="Klenk H.P."/>
        </authorList>
    </citation>
    <scope>NUCLEOTIDE SEQUENCE [LARGE SCALE GENOMIC DNA]</scope>
    <source>
        <strain evidence="3">DSM 44728 / CIP 108903 / NRRL B-16338 / NBRC 102104 / LLR-40K-21</strain>
    </source>
</reference>
<name>D3PWM8_STANL</name>
<dbReference type="RefSeq" id="WP_013018821.1">
    <property type="nucleotide sequence ID" value="NC_013947.1"/>
</dbReference>
<organism evidence="2 3">
    <name type="scientific">Stackebrandtia nassauensis (strain DSM 44728 / CIP 108903 / NRRL B-16338 / NBRC 102104 / LLR-40K-21)</name>
    <dbReference type="NCBI Taxonomy" id="446470"/>
    <lineage>
        <taxon>Bacteria</taxon>
        <taxon>Bacillati</taxon>
        <taxon>Actinomycetota</taxon>
        <taxon>Actinomycetes</taxon>
        <taxon>Glycomycetales</taxon>
        <taxon>Glycomycetaceae</taxon>
        <taxon>Stackebrandtia</taxon>
    </lineage>
</organism>
<keyword evidence="1" id="KW-1133">Transmembrane helix</keyword>
<gene>
    <name evidence="2" type="ordered locus">Snas_3590</name>
</gene>
<dbReference type="EMBL" id="CP001778">
    <property type="protein sequence ID" value="ADD43250.1"/>
    <property type="molecule type" value="Genomic_DNA"/>
</dbReference>
<protein>
    <submittedName>
        <fullName evidence="2">Uncharacterized protein</fullName>
    </submittedName>
</protein>
<keyword evidence="1" id="KW-0472">Membrane</keyword>
<evidence type="ECO:0000313" key="3">
    <source>
        <dbReference type="Proteomes" id="UP000000844"/>
    </source>
</evidence>
<keyword evidence="1" id="KW-0812">Transmembrane</keyword>
<dbReference type="AlphaFoldDB" id="D3PWM8"/>
<dbReference type="Proteomes" id="UP000000844">
    <property type="component" value="Chromosome"/>
</dbReference>
<dbReference type="KEGG" id="sna:Snas_3590"/>
<sequence length="46" mass="4873">MTGVRVMPVKLRWGDIALLGLIAAAIVRIGLTITLVSTRGRVGDPD</sequence>